<proteinExistence type="predicted"/>
<dbReference type="EMBL" id="JAQQWN010000009">
    <property type="protein sequence ID" value="KAK8065416.1"/>
    <property type="molecule type" value="Genomic_DNA"/>
</dbReference>
<evidence type="ECO:0000313" key="2">
    <source>
        <dbReference type="Proteomes" id="UP001433268"/>
    </source>
</evidence>
<gene>
    <name evidence="1" type="ORF">PG997_012163</name>
</gene>
<name>A0ABR1V2K4_9PEZI</name>
<accession>A0ABR1V2K4</accession>
<dbReference type="Proteomes" id="UP001433268">
    <property type="component" value="Unassembled WGS sequence"/>
</dbReference>
<dbReference type="RefSeq" id="XP_066662169.1">
    <property type="nucleotide sequence ID" value="XM_066816477.1"/>
</dbReference>
<comment type="caution">
    <text evidence="1">The sequence shown here is derived from an EMBL/GenBank/DDBJ whole genome shotgun (WGS) entry which is preliminary data.</text>
</comment>
<keyword evidence="2" id="KW-1185">Reference proteome</keyword>
<evidence type="ECO:0000313" key="1">
    <source>
        <dbReference type="EMBL" id="KAK8065416.1"/>
    </source>
</evidence>
<reference evidence="1 2" key="1">
    <citation type="submission" date="2023-01" db="EMBL/GenBank/DDBJ databases">
        <title>Analysis of 21 Apiospora genomes using comparative genomics revels a genus with tremendous synthesis potential of carbohydrate active enzymes and secondary metabolites.</title>
        <authorList>
            <person name="Sorensen T."/>
        </authorList>
    </citation>
    <scope>NUCLEOTIDE SEQUENCE [LARGE SCALE GENOMIC DNA]</scope>
    <source>
        <strain evidence="1 2">CBS 114990</strain>
    </source>
</reference>
<dbReference type="GeneID" id="92049537"/>
<protein>
    <submittedName>
        <fullName evidence="1">Short chain dehydrogenase atnD</fullName>
    </submittedName>
</protein>
<sequence>MLADTARRFPESRLRLVFVTSALASSVRDNLNSIRDNVFDGLNDQKKANMRNWLVRLYPPEKTGVVIGMINPGLCRTGLARYSTWHYRLYIDVMSVLLAARMAVTGEPDGSVRGRGRGGGAWEVSVGVRDQRVRVSSSGYSILRT</sequence>
<organism evidence="1 2">
    <name type="scientific">Apiospora hydei</name>
    <dbReference type="NCBI Taxonomy" id="1337664"/>
    <lineage>
        <taxon>Eukaryota</taxon>
        <taxon>Fungi</taxon>
        <taxon>Dikarya</taxon>
        <taxon>Ascomycota</taxon>
        <taxon>Pezizomycotina</taxon>
        <taxon>Sordariomycetes</taxon>
        <taxon>Xylariomycetidae</taxon>
        <taxon>Amphisphaeriales</taxon>
        <taxon>Apiosporaceae</taxon>
        <taxon>Apiospora</taxon>
    </lineage>
</organism>